<organism evidence="1 2">
    <name type="scientific">Cereibacter sphaeroides</name>
    <name type="common">Rhodobacter sphaeroides</name>
    <dbReference type="NCBI Taxonomy" id="1063"/>
    <lineage>
        <taxon>Bacteria</taxon>
        <taxon>Pseudomonadati</taxon>
        <taxon>Pseudomonadota</taxon>
        <taxon>Alphaproteobacteria</taxon>
        <taxon>Rhodobacterales</taxon>
        <taxon>Paracoccaceae</taxon>
        <taxon>Cereibacter</taxon>
    </lineage>
</organism>
<proteinExistence type="predicted"/>
<sequence>MTDLHILEARGVTAALDLALGQVARFEVQRGTRRVAPFARVPWADAPDASRFPKDMNPHLERMSGDFFCAPFCADDMDGAPLHGWTANAPWEFVSSEQLEDGVEARFRLSRTVAGARVDKVWRLRDDHPFLYQRHEFFGGQRALPVAHHAMVDLRAGGLVGFSPKLWAETPATPLEPGRHHLAYPAKSENLHGFPGLNGLVDLCRYPMGLRHEEFVMLIDDPSQILGWVTALRPASADVALLIKPVARLPQTMLWISNGGRDLAPWCGQHIGVLGIEEACAIGPEGWSAAINPNRLTEQGIATALDITAAPTVSVATAMGALPSAAATLLSLRVEGDEAVLSDGTRAPFDAGWLA</sequence>
<reference evidence="1 2" key="1">
    <citation type="submission" date="2017-08" db="EMBL/GenBank/DDBJ databases">
        <title>Infants hospitalized years apart are colonized by the same room-sourced microbial strains.</title>
        <authorList>
            <person name="Brooks B."/>
            <person name="Olm M.R."/>
            <person name="Firek B.A."/>
            <person name="Baker R."/>
            <person name="Thomas B.C."/>
            <person name="Morowitz M.J."/>
            <person name="Banfield J.F."/>
        </authorList>
    </citation>
    <scope>NUCLEOTIDE SEQUENCE [LARGE SCALE GENOMIC DNA]</scope>
    <source>
        <strain evidence="1">S2_003_000_R2_11</strain>
    </source>
</reference>
<protein>
    <submittedName>
        <fullName evidence="1">Uncharacterized protein</fullName>
    </submittedName>
</protein>
<evidence type="ECO:0000313" key="2">
    <source>
        <dbReference type="Proteomes" id="UP000248975"/>
    </source>
</evidence>
<name>A0A2W5TTP9_CERSP</name>
<dbReference type="EMBL" id="QFQS01000001">
    <property type="protein sequence ID" value="PZQ99357.1"/>
    <property type="molecule type" value="Genomic_DNA"/>
</dbReference>
<dbReference type="AlphaFoldDB" id="A0A2W5TTP9"/>
<comment type="caution">
    <text evidence="1">The sequence shown here is derived from an EMBL/GenBank/DDBJ whole genome shotgun (WGS) entry which is preliminary data.</text>
</comment>
<dbReference type="Proteomes" id="UP000248975">
    <property type="component" value="Unassembled WGS sequence"/>
</dbReference>
<gene>
    <name evidence="1" type="ORF">DI533_01330</name>
</gene>
<evidence type="ECO:0000313" key="1">
    <source>
        <dbReference type="EMBL" id="PZQ99357.1"/>
    </source>
</evidence>
<accession>A0A2W5TTP9</accession>